<dbReference type="RefSeq" id="XP_040765899.1">
    <property type="nucleotide sequence ID" value="XM_040913899.1"/>
</dbReference>
<keyword evidence="3" id="KW-1185">Reference proteome</keyword>
<dbReference type="AlphaFoldDB" id="A0A165F1A4"/>
<sequence>MLLEFVVSSPLWQPCKGMLKWTTKILPSSLPLFHVPKVLHEVLGYASSSLAQSPTSYTFRATKQQFQFPHTTIAIVKLRHPSSPSRLHLFQTAIRRNLPTRSQHRAGDLGRNSATDTYPAISSSSR</sequence>
<evidence type="ECO:0000313" key="2">
    <source>
        <dbReference type="EMBL" id="KZT08159.1"/>
    </source>
</evidence>
<dbReference type="Proteomes" id="UP000076871">
    <property type="component" value="Unassembled WGS sequence"/>
</dbReference>
<dbReference type="EMBL" id="KV427616">
    <property type="protein sequence ID" value="KZT08159.1"/>
    <property type="molecule type" value="Genomic_DNA"/>
</dbReference>
<reference evidence="2 3" key="1">
    <citation type="journal article" date="2016" name="Mol. Biol. Evol.">
        <title>Comparative Genomics of Early-Diverging Mushroom-Forming Fungi Provides Insights into the Origins of Lignocellulose Decay Capabilities.</title>
        <authorList>
            <person name="Nagy L.G."/>
            <person name="Riley R."/>
            <person name="Tritt A."/>
            <person name="Adam C."/>
            <person name="Daum C."/>
            <person name="Floudas D."/>
            <person name="Sun H."/>
            <person name="Yadav J.S."/>
            <person name="Pangilinan J."/>
            <person name="Larsson K.H."/>
            <person name="Matsuura K."/>
            <person name="Barry K."/>
            <person name="Labutti K."/>
            <person name="Kuo R."/>
            <person name="Ohm R.A."/>
            <person name="Bhattacharya S.S."/>
            <person name="Shirouzu T."/>
            <person name="Yoshinaga Y."/>
            <person name="Martin F.M."/>
            <person name="Grigoriev I.V."/>
            <person name="Hibbett D.S."/>
        </authorList>
    </citation>
    <scope>NUCLEOTIDE SEQUENCE [LARGE SCALE GENOMIC DNA]</scope>
    <source>
        <strain evidence="2 3">93-53</strain>
    </source>
</reference>
<feature type="compositionally biased region" description="Polar residues" evidence="1">
    <location>
        <begin position="112"/>
        <end position="126"/>
    </location>
</feature>
<evidence type="ECO:0000313" key="3">
    <source>
        <dbReference type="Proteomes" id="UP000076871"/>
    </source>
</evidence>
<evidence type="ECO:0000256" key="1">
    <source>
        <dbReference type="SAM" id="MobiDB-lite"/>
    </source>
</evidence>
<accession>A0A165F1A4</accession>
<name>A0A165F1A4_9APHY</name>
<organism evidence="2 3">
    <name type="scientific">Laetiporus sulphureus 93-53</name>
    <dbReference type="NCBI Taxonomy" id="1314785"/>
    <lineage>
        <taxon>Eukaryota</taxon>
        <taxon>Fungi</taxon>
        <taxon>Dikarya</taxon>
        <taxon>Basidiomycota</taxon>
        <taxon>Agaricomycotina</taxon>
        <taxon>Agaricomycetes</taxon>
        <taxon>Polyporales</taxon>
        <taxon>Laetiporus</taxon>
    </lineage>
</organism>
<proteinExistence type="predicted"/>
<dbReference type="GeneID" id="63830927"/>
<dbReference type="InParanoid" id="A0A165F1A4"/>
<protein>
    <submittedName>
        <fullName evidence="2">Uncharacterized protein</fullName>
    </submittedName>
</protein>
<gene>
    <name evidence="2" type="ORF">LAESUDRAFT_78697</name>
</gene>
<feature type="region of interest" description="Disordered" evidence="1">
    <location>
        <begin position="95"/>
        <end position="126"/>
    </location>
</feature>